<dbReference type="InterPro" id="IPR011705">
    <property type="entry name" value="BACK"/>
</dbReference>
<organism evidence="4 5">
    <name type="scientific">Strigamia maritima</name>
    <name type="common">European centipede</name>
    <name type="synonym">Geophilus maritimus</name>
    <dbReference type="NCBI Taxonomy" id="126957"/>
    <lineage>
        <taxon>Eukaryota</taxon>
        <taxon>Metazoa</taxon>
        <taxon>Ecdysozoa</taxon>
        <taxon>Arthropoda</taxon>
        <taxon>Myriapoda</taxon>
        <taxon>Chilopoda</taxon>
        <taxon>Pleurostigmophora</taxon>
        <taxon>Geophilomorpha</taxon>
        <taxon>Linotaeniidae</taxon>
        <taxon>Strigamia</taxon>
    </lineage>
</organism>
<dbReference type="Gene3D" id="1.20.5.190">
    <property type="match status" value="2"/>
</dbReference>
<dbReference type="Pfam" id="PF07707">
    <property type="entry name" value="BACK"/>
    <property type="match status" value="1"/>
</dbReference>
<evidence type="ECO:0000313" key="4">
    <source>
        <dbReference type="EnsemblMetazoa" id="SMAR014546-PA"/>
    </source>
</evidence>
<dbReference type="CDD" id="cd23767">
    <property type="entry name" value="IQCD"/>
    <property type="match status" value="2"/>
</dbReference>
<dbReference type="Pfam" id="PF00612">
    <property type="entry name" value="IQ"/>
    <property type="match status" value="4"/>
</dbReference>
<dbReference type="PROSITE" id="PS50096">
    <property type="entry name" value="IQ"/>
    <property type="match status" value="2"/>
</dbReference>
<dbReference type="EnsemblMetazoa" id="SMAR014546-RA">
    <property type="protein sequence ID" value="SMAR014546-PA"/>
    <property type="gene ID" value="SMAR014546"/>
</dbReference>
<sequence length="393" mass="44691">MFLAPIRLVALSVGFVDEICGFLYSGGVDAEYLDDWLNGMLVKNMYNDLGDISDSSSGAKCCCRLGIETETTHSDGISTVELPETPKNTTLSIYSTVPSLQDFDLYDLYDDKSSLDDRQTRLTSGDEGKTDKTGIKLKLTDVKSIIELIGKDEVQYQSEMDLLSDVSDWLLADHSHMASASTVLSYVRFGLLNDVDLLQCFHNDHVISNNISGVLRGVAYQRSVKCGFSLGIREFSPRQRVYLESIGKNYVMTSRMTPKSTIFKQTDEQQLIMQLRKWAAVIIQRAFLTRRKNLVNRLFTLATTVIQSSWRAYRNRSRYIQVHEAAVRIQSVWRGHVTRKEVMVMHLAALIIQSRWRGYVCRERFLLEREAAIVVQCAWRRHCMSCTASPCLC</sequence>
<dbReference type="SUPFAM" id="SSF52540">
    <property type="entry name" value="P-loop containing nucleoside triphosphate hydrolases"/>
    <property type="match status" value="2"/>
</dbReference>
<dbReference type="SMART" id="SM00015">
    <property type="entry name" value="IQ"/>
    <property type="match status" value="4"/>
</dbReference>
<name>T1JL16_STRMM</name>
<evidence type="ECO:0000259" key="3">
    <source>
        <dbReference type="Pfam" id="PF07707"/>
    </source>
</evidence>
<dbReference type="InterPro" id="IPR000048">
    <property type="entry name" value="IQ_motif_EF-hand-BS"/>
</dbReference>
<accession>T1JL16</accession>
<proteinExistence type="predicted"/>
<dbReference type="AlphaFoldDB" id="T1JL16"/>
<protein>
    <recommendedName>
        <fullName evidence="3">BACK domain-containing protein</fullName>
    </recommendedName>
</protein>
<dbReference type="InterPro" id="IPR052318">
    <property type="entry name" value="CellDiv_DevSignal_Domain"/>
</dbReference>
<dbReference type="HOGENOM" id="CLU_702700_0_0_1"/>
<dbReference type="InterPro" id="IPR027417">
    <property type="entry name" value="P-loop_NTPase"/>
</dbReference>
<dbReference type="Proteomes" id="UP000014500">
    <property type="component" value="Unassembled WGS sequence"/>
</dbReference>
<keyword evidence="2" id="KW-0732">Signal</keyword>
<keyword evidence="5" id="KW-1185">Reference proteome</keyword>
<feature type="chain" id="PRO_5004580412" description="BACK domain-containing protein" evidence="2">
    <location>
        <begin position="22"/>
        <end position="393"/>
    </location>
</feature>
<evidence type="ECO:0000313" key="5">
    <source>
        <dbReference type="Proteomes" id="UP000014500"/>
    </source>
</evidence>
<feature type="domain" description="BACK" evidence="3">
    <location>
        <begin position="141"/>
        <end position="200"/>
    </location>
</feature>
<dbReference type="Gene3D" id="1.25.40.420">
    <property type="match status" value="1"/>
</dbReference>
<evidence type="ECO:0000256" key="2">
    <source>
        <dbReference type="SAM" id="SignalP"/>
    </source>
</evidence>
<evidence type="ECO:0000256" key="1">
    <source>
        <dbReference type="ARBA" id="ARBA00022737"/>
    </source>
</evidence>
<feature type="signal peptide" evidence="2">
    <location>
        <begin position="1"/>
        <end position="21"/>
    </location>
</feature>
<dbReference type="STRING" id="126957.T1JL16"/>
<reference evidence="4" key="2">
    <citation type="submission" date="2015-02" db="UniProtKB">
        <authorList>
            <consortium name="EnsemblMetazoa"/>
        </authorList>
    </citation>
    <scope>IDENTIFICATION</scope>
</reference>
<keyword evidence="1" id="KW-0677">Repeat</keyword>
<dbReference type="PANTHER" id="PTHR22590:SF5">
    <property type="entry name" value="MYOSIN MOTOR DOMAIN-CONTAINING PROTEIN"/>
    <property type="match status" value="1"/>
</dbReference>
<dbReference type="PANTHER" id="PTHR22590">
    <property type="entry name" value="MYOSIN MOTOR DOMAIN-CONTAINING PROTEIN"/>
    <property type="match status" value="1"/>
</dbReference>
<reference evidence="5" key="1">
    <citation type="submission" date="2011-05" db="EMBL/GenBank/DDBJ databases">
        <authorList>
            <person name="Richards S.R."/>
            <person name="Qu J."/>
            <person name="Jiang H."/>
            <person name="Jhangiani S.N."/>
            <person name="Agravi P."/>
            <person name="Goodspeed R."/>
            <person name="Gross S."/>
            <person name="Mandapat C."/>
            <person name="Jackson L."/>
            <person name="Mathew T."/>
            <person name="Pu L."/>
            <person name="Thornton R."/>
            <person name="Saada N."/>
            <person name="Wilczek-Boney K.B."/>
            <person name="Lee S."/>
            <person name="Kovar C."/>
            <person name="Wu Y."/>
            <person name="Scherer S.E."/>
            <person name="Worley K.C."/>
            <person name="Muzny D.M."/>
            <person name="Gibbs R."/>
        </authorList>
    </citation>
    <scope>NUCLEOTIDE SEQUENCE</scope>
    <source>
        <strain evidence="5">Brora</strain>
    </source>
</reference>
<dbReference type="EMBL" id="JH430667">
    <property type="status" value="NOT_ANNOTATED_CDS"/>
    <property type="molecule type" value="Genomic_DNA"/>
</dbReference>